<evidence type="ECO:0000313" key="1">
    <source>
        <dbReference type="EMBL" id="EEB34854.1"/>
    </source>
</evidence>
<comment type="caution">
    <text evidence="1">The sequence shown here is derived from an EMBL/GenBank/DDBJ whole genome shotgun (WGS) entry which is preliminary data.</text>
</comment>
<name>B6WQ53_9BACT</name>
<sequence length="92" mass="10387">MCDVPLFLCHFPFPGTSIWDNRQKGDAFMDKNGPVFPCPHCGSRHTELSRASLPFLPEWLHHLLPVSGTCPAQGRIILICKDCGKRCVMYIM</sequence>
<dbReference type="AlphaFoldDB" id="B6WQ53"/>
<protein>
    <submittedName>
        <fullName evidence="1">Uncharacterized protein</fullName>
    </submittedName>
</protein>
<reference evidence="1 2" key="1">
    <citation type="submission" date="2008-10" db="EMBL/GenBank/DDBJ databases">
        <title>Draft genome sequence of Desulvovibrio piger (ATCC 29098).</title>
        <authorList>
            <person name="Sudarsanam P."/>
            <person name="Ley R."/>
            <person name="Guruge J."/>
            <person name="Turnbaugh P.J."/>
            <person name="Mahowald M."/>
            <person name="Liep D."/>
            <person name="Gordon J."/>
        </authorList>
    </citation>
    <scope>NUCLEOTIDE SEQUENCE [LARGE SCALE GENOMIC DNA]</scope>
    <source>
        <strain evidence="1 2">ATCC 29098</strain>
    </source>
</reference>
<dbReference type="HOGENOM" id="CLU_2408494_0_0_7"/>
<reference evidence="1 2" key="2">
    <citation type="submission" date="2008-10" db="EMBL/GenBank/DDBJ databases">
        <authorList>
            <person name="Fulton L."/>
            <person name="Clifton S."/>
            <person name="Fulton B."/>
            <person name="Xu J."/>
            <person name="Minx P."/>
            <person name="Pepin K.H."/>
            <person name="Johnson M."/>
            <person name="Bhonagiri V."/>
            <person name="Nash W.E."/>
            <person name="Mardis E.R."/>
            <person name="Wilson R.K."/>
        </authorList>
    </citation>
    <scope>NUCLEOTIDE SEQUENCE [LARGE SCALE GENOMIC DNA]</scope>
    <source>
        <strain evidence="1 2">ATCC 29098</strain>
    </source>
</reference>
<gene>
    <name evidence="1" type="ORF">DESPIG_00176</name>
</gene>
<accession>B6WQ53</accession>
<organism evidence="1 2">
    <name type="scientific">Desulfovibrio piger ATCC 29098</name>
    <dbReference type="NCBI Taxonomy" id="411464"/>
    <lineage>
        <taxon>Bacteria</taxon>
        <taxon>Pseudomonadati</taxon>
        <taxon>Thermodesulfobacteriota</taxon>
        <taxon>Desulfovibrionia</taxon>
        <taxon>Desulfovibrionales</taxon>
        <taxon>Desulfovibrionaceae</taxon>
        <taxon>Desulfovibrio</taxon>
    </lineage>
</organism>
<evidence type="ECO:0000313" key="2">
    <source>
        <dbReference type="Proteomes" id="UP000003676"/>
    </source>
</evidence>
<proteinExistence type="predicted"/>
<dbReference type="EMBL" id="ABXU01000009">
    <property type="protein sequence ID" value="EEB34854.1"/>
    <property type="molecule type" value="Genomic_DNA"/>
</dbReference>
<dbReference type="Proteomes" id="UP000003676">
    <property type="component" value="Unassembled WGS sequence"/>
</dbReference>